<name>A0A3M7GS94_HORWE</name>
<organism evidence="14 15">
    <name type="scientific">Hortaea werneckii</name>
    <name type="common">Black yeast</name>
    <name type="synonym">Cladosporium werneckii</name>
    <dbReference type="NCBI Taxonomy" id="91943"/>
    <lineage>
        <taxon>Eukaryota</taxon>
        <taxon>Fungi</taxon>
        <taxon>Dikarya</taxon>
        <taxon>Ascomycota</taxon>
        <taxon>Pezizomycotina</taxon>
        <taxon>Dothideomycetes</taxon>
        <taxon>Dothideomycetidae</taxon>
        <taxon>Mycosphaerellales</taxon>
        <taxon>Teratosphaeriaceae</taxon>
        <taxon>Hortaea</taxon>
    </lineage>
</organism>
<feature type="region of interest" description="Disordered" evidence="13">
    <location>
        <begin position="134"/>
        <end position="279"/>
    </location>
</feature>
<dbReference type="NCBIfam" id="TIGR00308">
    <property type="entry name" value="TRM1"/>
    <property type="match status" value="1"/>
</dbReference>
<dbReference type="InterPro" id="IPR002905">
    <property type="entry name" value="Trm1"/>
</dbReference>
<dbReference type="FunFam" id="3.30.56.70:FF:000001">
    <property type="entry name" value="tRNA (guanine(26)-N(2))-dimethyltransferase"/>
    <property type="match status" value="1"/>
</dbReference>
<dbReference type="InterPro" id="IPR042296">
    <property type="entry name" value="tRNA_met_Trm1_C"/>
</dbReference>
<evidence type="ECO:0000256" key="4">
    <source>
        <dbReference type="ARBA" id="ARBA00022691"/>
    </source>
</evidence>
<comment type="similarity">
    <text evidence="12">Belongs to the class I-like SAM-binding methyltransferase superfamily. Trm1 family.</text>
</comment>
<dbReference type="GO" id="GO:0160104">
    <property type="term" value="F:tRNA (guanine(26)-N2)-dimethyltransferase activity"/>
    <property type="evidence" value="ECO:0007669"/>
    <property type="project" value="UniProtKB-EC"/>
</dbReference>
<evidence type="ECO:0000256" key="5">
    <source>
        <dbReference type="ARBA" id="ARBA00022694"/>
    </source>
</evidence>
<dbReference type="GO" id="GO:0005634">
    <property type="term" value="C:nucleus"/>
    <property type="evidence" value="ECO:0007669"/>
    <property type="project" value="TreeGrafter"/>
</dbReference>
<evidence type="ECO:0000256" key="13">
    <source>
        <dbReference type="SAM" id="MobiDB-lite"/>
    </source>
</evidence>
<feature type="compositionally biased region" description="Polar residues" evidence="13">
    <location>
        <begin position="81"/>
        <end position="96"/>
    </location>
</feature>
<evidence type="ECO:0000256" key="8">
    <source>
        <dbReference type="ARBA" id="ARBA00051897"/>
    </source>
</evidence>
<dbReference type="PANTHER" id="PTHR10631">
    <property type="entry name" value="N 2 ,N 2 -DIMETHYLGUANOSINE TRNA METHYLTRANSFERASE"/>
    <property type="match status" value="1"/>
</dbReference>
<dbReference type="GO" id="GO:0000049">
    <property type="term" value="F:tRNA binding"/>
    <property type="evidence" value="ECO:0007669"/>
    <property type="project" value="UniProtKB-UniRule"/>
</dbReference>
<accession>A0A3M7GS94</accession>
<keyword evidence="4 12" id="KW-0949">S-adenosyl-L-methionine</keyword>
<gene>
    <name evidence="14" type="ORF">D0862_05453</name>
</gene>
<evidence type="ECO:0000256" key="10">
    <source>
        <dbReference type="ARBA" id="ARBA00082896"/>
    </source>
</evidence>
<comment type="caution">
    <text evidence="14">The sequence shown here is derived from an EMBL/GenBank/DDBJ whole genome shotgun (WGS) entry which is preliminary data.</text>
</comment>
<evidence type="ECO:0000256" key="6">
    <source>
        <dbReference type="ARBA" id="ARBA00022884"/>
    </source>
</evidence>
<evidence type="ECO:0000313" key="15">
    <source>
        <dbReference type="Proteomes" id="UP000281468"/>
    </source>
</evidence>
<dbReference type="Pfam" id="PF02005">
    <property type="entry name" value="TRM"/>
    <property type="match status" value="2"/>
</dbReference>
<sequence>MSSCMRSFTRYSISFGGCAAALGQISRKQLAASRNIIFSRTMSTANGPAPLSAHPAEGQLIQHGGRTYETIREGKAFILSPPNTRKSVDPQAQSKGGESGEKPQSVFYNPIQQFNRDLSVLAIKAFGEDLCERRRQKRERDSGKLQAKKDRKKKKQQGHGQNVGNGEERSAGPKPAGQATEAEGVQLHTTEGTTADASDGALGGLKRKAEESETGESRDLKRRRSGGDPANTDGLEQNVDGQQAEHETKRTGAGEQGTKAVEDATAAAPPHAEHTSQEWKPKFRILDALSATGLRALRYATEIPFATSVVANDMDRNATKSIATNVEHNKLTSTIQVNTGNAIGHMYSVAYPPESSHGPNHVNAKYDVIDLDPYGTAAPFVDAALQGLNDGGLLCVTCTDSGVFASCGYPEKTYSLYGGMPVKGAHSHEGGLRIILNSIASAAARYGMAIEPLLSLSIDFYVRMFVRVNRSPADVKFLAGKTMIVYDCDAGCGAWHPQMLGRNTRQTGKGQIKGQEKNPTFNFKHSIAQAPSADRLCEHCGSKMHVAGPMWAGPIHNATFVEKVLHDAKNADKDVYQTIPRLEGMLDTALDELVVCEDVWDRTGTKSDDNSAPPFLIAKTPPETVDHHPFFFIPSALSKVVHCQAPGEAVVKGALRHAGYKATRSHCKPGSVKTDAPWSAVWKIMREWVKQRAPIKEGSLKEGTAGWNIMQKSEGDVEMSNGENDAGEGANSDGSVDVVTEKEKGANSPPPDPKNFKVVFDEALGRDKPGRRLVRYQQNPRENWGPMARAKGSG</sequence>
<evidence type="ECO:0000256" key="12">
    <source>
        <dbReference type="PROSITE-ProRule" id="PRU00958"/>
    </source>
</evidence>
<dbReference type="FunFam" id="3.40.50.150:FF:000051">
    <property type="entry name" value="tRNA (guanine(26)-N(2))-dimethyltransferase"/>
    <property type="match status" value="1"/>
</dbReference>
<evidence type="ECO:0000256" key="9">
    <source>
        <dbReference type="ARBA" id="ARBA00077143"/>
    </source>
</evidence>
<keyword evidence="5 12" id="KW-0819">tRNA processing</keyword>
<keyword evidence="3 12" id="KW-0808">Transferase</keyword>
<keyword evidence="1 12" id="KW-0820">tRNA-binding</keyword>
<dbReference type="Gene3D" id="3.40.50.150">
    <property type="entry name" value="Vaccinia Virus protein VP39"/>
    <property type="match status" value="1"/>
</dbReference>
<dbReference type="Proteomes" id="UP000281468">
    <property type="component" value="Unassembled WGS sequence"/>
</dbReference>
<feature type="compositionally biased region" description="Basic and acidic residues" evidence="13">
    <location>
        <begin position="207"/>
        <end position="219"/>
    </location>
</feature>
<keyword evidence="2 12" id="KW-0489">Methyltransferase</keyword>
<reference evidence="14 15" key="1">
    <citation type="journal article" date="2018" name="BMC Genomics">
        <title>Genomic evidence for intraspecific hybridization in a clonal and extremely halotolerant yeast.</title>
        <authorList>
            <person name="Gostincar C."/>
            <person name="Stajich J.E."/>
            <person name="Zupancic J."/>
            <person name="Zalar P."/>
            <person name="Gunde-Cimerman N."/>
        </authorList>
    </citation>
    <scope>NUCLEOTIDE SEQUENCE [LARGE SCALE GENOMIC DNA]</scope>
    <source>
        <strain evidence="14 15">EXF-171</strain>
    </source>
</reference>
<evidence type="ECO:0000313" key="14">
    <source>
        <dbReference type="EMBL" id="RMZ03996.1"/>
    </source>
</evidence>
<protein>
    <recommendedName>
        <fullName evidence="7">tRNA (guanine(26)-N(2))-dimethyltransferase</fullName>
        <ecNumber evidence="7">2.1.1.216</ecNumber>
    </recommendedName>
    <alternativeName>
        <fullName evidence="10">tRNA 2,2-dimethylguanosine-26 methyltransferase</fullName>
    </alternativeName>
    <alternativeName>
        <fullName evidence="9">tRNA(guanine-26,N(2)-N(2)) methyltransferase</fullName>
    </alternativeName>
    <alternativeName>
        <fullName evidence="11">tRNA(m(2,2)G26)dimethyltransferase</fullName>
    </alternativeName>
</protein>
<dbReference type="EC" id="2.1.1.216" evidence="7"/>
<feature type="compositionally biased region" description="Basic and acidic residues" evidence="13">
    <location>
        <begin position="134"/>
        <end position="143"/>
    </location>
</feature>
<dbReference type="PROSITE" id="PS51626">
    <property type="entry name" value="SAM_MT_TRM1"/>
    <property type="match status" value="1"/>
</dbReference>
<comment type="catalytic activity">
    <reaction evidence="8">
        <text>guanosine(26) in tRNA + 2 S-adenosyl-L-methionine = N(2)-dimethylguanosine(26) in tRNA + 2 S-adenosyl-L-homocysteine + 2 H(+)</text>
        <dbReference type="Rhea" id="RHEA:43140"/>
        <dbReference type="Rhea" id="RHEA-COMP:10359"/>
        <dbReference type="Rhea" id="RHEA-COMP:10360"/>
        <dbReference type="ChEBI" id="CHEBI:15378"/>
        <dbReference type="ChEBI" id="CHEBI:57856"/>
        <dbReference type="ChEBI" id="CHEBI:59789"/>
        <dbReference type="ChEBI" id="CHEBI:74269"/>
        <dbReference type="ChEBI" id="CHEBI:74513"/>
        <dbReference type="EC" id="2.1.1.216"/>
    </reaction>
</comment>
<evidence type="ECO:0000256" key="7">
    <source>
        <dbReference type="ARBA" id="ARBA00039099"/>
    </source>
</evidence>
<feature type="compositionally biased region" description="Basic and acidic residues" evidence="13">
    <location>
        <begin position="759"/>
        <end position="770"/>
    </location>
</feature>
<dbReference type="SUPFAM" id="SSF53335">
    <property type="entry name" value="S-adenosyl-L-methionine-dependent methyltransferases"/>
    <property type="match status" value="1"/>
</dbReference>
<evidence type="ECO:0000256" key="2">
    <source>
        <dbReference type="ARBA" id="ARBA00022603"/>
    </source>
</evidence>
<proteinExistence type="inferred from homology"/>
<dbReference type="GO" id="GO:0002940">
    <property type="term" value="P:tRNA N2-guanine methylation"/>
    <property type="evidence" value="ECO:0007669"/>
    <property type="project" value="TreeGrafter"/>
</dbReference>
<feature type="compositionally biased region" description="Polar residues" evidence="13">
    <location>
        <begin position="187"/>
        <end position="196"/>
    </location>
</feature>
<evidence type="ECO:0000256" key="3">
    <source>
        <dbReference type="ARBA" id="ARBA00022679"/>
    </source>
</evidence>
<dbReference type="AlphaFoldDB" id="A0A3M7GS94"/>
<evidence type="ECO:0000256" key="1">
    <source>
        <dbReference type="ARBA" id="ARBA00022555"/>
    </source>
</evidence>
<feature type="compositionally biased region" description="Basic and acidic residues" evidence="13">
    <location>
        <begin position="243"/>
        <end position="252"/>
    </location>
</feature>
<dbReference type="VEuPathDB" id="FungiDB:BTJ68_02514"/>
<dbReference type="PANTHER" id="PTHR10631:SF3">
    <property type="entry name" value="TRNA (GUANINE(26)-N(2))-DIMETHYLTRANSFERASE"/>
    <property type="match status" value="1"/>
</dbReference>
<evidence type="ECO:0000256" key="11">
    <source>
        <dbReference type="ARBA" id="ARBA00083299"/>
    </source>
</evidence>
<feature type="region of interest" description="Disordered" evidence="13">
    <location>
        <begin position="79"/>
        <end position="105"/>
    </location>
</feature>
<dbReference type="Gene3D" id="3.30.56.70">
    <property type="entry name" value="N2,N2-dimethylguanosine tRNA methyltransferase, C-terminal domain"/>
    <property type="match status" value="1"/>
</dbReference>
<dbReference type="InterPro" id="IPR029063">
    <property type="entry name" value="SAM-dependent_MTases_sf"/>
</dbReference>
<feature type="region of interest" description="Disordered" evidence="13">
    <location>
        <begin position="716"/>
        <end position="794"/>
    </location>
</feature>
<keyword evidence="6 12" id="KW-0694">RNA-binding</keyword>
<dbReference type="EMBL" id="QWIQ01000144">
    <property type="protein sequence ID" value="RMZ03996.1"/>
    <property type="molecule type" value="Genomic_DNA"/>
</dbReference>